<reference evidence="2" key="1">
    <citation type="submission" date="2023-03" db="EMBL/GenBank/DDBJ databases">
        <title>Massive genome expansion in bonnet fungi (Mycena s.s.) driven by repeated elements and novel gene families across ecological guilds.</title>
        <authorList>
            <consortium name="Lawrence Berkeley National Laboratory"/>
            <person name="Harder C.B."/>
            <person name="Miyauchi S."/>
            <person name="Viragh M."/>
            <person name="Kuo A."/>
            <person name="Thoen E."/>
            <person name="Andreopoulos B."/>
            <person name="Lu D."/>
            <person name="Skrede I."/>
            <person name="Drula E."/>
            <person name="Henrissat B."/>
            <person name="Morin E."/>
            <person name="Kohler A."/>
            <person name="Barry K."/>
            <person name="LaButti K."/>
            <person name="Morin E."/>
            <person name="Salamov A."/>
            <person name="Lipzen A."/>
            <person name="Mereny Z."/>
            <person name="Hegedus B."/>
            <person name="Baldrian P."/>
            <person name="Stursova M."/>
            <person name="Weitz H."/>
            <person name="Taylor A."/>
            <person name="Grigoriev I.V."/>
            <person name="Nagy L.G."/>
            <person name="Martin F."/>
            <person name="Kauserud H."/>
        </authorList>
    </citation>
    <scope>NUCLEOTIDE SEQUENCE</scope>
    <source>
        <strain evidence="2">CBHHK200</strain>
    </source>
</reference>
<organism evidence="2 3">
    <name type="scientific">Mycena alexandri</name>
    <dbReference type="NCBI Taxonomy" id="1745969"/>
    <lineage>
        <taxon>Eukaryota</taxon>
        <taxon>Fungi</taxon>
        <taxon>Dikarya</taxon>
        <taxon>Basidiomycota</taxon>
        <taxon>Agaricomycotina</taxon>
        <taxon>Agaricomycetes</taxon>
        <taxon>Agaricomycetidae</taxon>
        <taxon>Agaricales</taxon>
        <taxon>Marasmiineae</taxon>
        <taxon>Mycenaceae</taxon>
        <taxon>Mycena</taxon>
    </lineage>
</organism>
<feature type="non-terminal residue" evidence="2">
    <location>
        <position position="109"/>
    </location>
</feature>
<feature type="non-terminal residue" evidence="2">
    <location>
        <position position="1"/>
    </location>
</feature>
<sequence>DPVNPPNPLSEPAVSAADKVLMQNVREKIMEVKLESCGSCNERWFDLDVKDGKCKNCRKKGRTRDKLQAVNEMDPGVIPGPDLLPPLTQIEEMIISPVHALVSLYQIRG</sequence>
<dbReference type="Pfam" id="PF20209">
    <property type="entry name" value="DUF6570"/>
    <property type="match status" value="1"/>
</dbReference>
<feature type="domain" description="DUF6570" evidence="1">
    <location>
        <begin position="62"/>
        <end position="108"/>
    </location>
</feature>
<keyword evidence="3" id="KW-1185">Reference proteome</keyword>
<evidence type="ECO:0000259" key="1">
    <source>
        <dbReference type="Pfam" id="PF20209"/>
    </source>
</evidence>
<name>A0AAD6SIT1_9AGAR</name>
<evidence type="ECO:0000313" key="3">
    <source>
        <dbReference type="Proteomes" id="UP001218188"/>
    </source>
</evidence>
<accession>A0AAD6SIT1</accession>
<dbReference type="Proteomes" id="UP001218188">
    <property type="component" value="Unassembled WGS sequence"/>
</dbReference>
<comment type="caution">
    <text evidence="2">The sequence shown here is derived from an EMBL/GenBank/DDBJ whole genome shotgun (WGS) entry which is preliminary data.</text>
</comment>
<dbReference type="AlphaFoldDB" id="A0AAD6SIT1"/>
<dbReference type="InterPro" id="IPR046700">
    <property type="entry name" value="DUF6570"/>
</dbReference>
<dbReference type="EMBL" id="JARJCM010000113">
    <property type="protein sequence ID" value="KAJ7028378.1"/>
    <property type="molecule type" value="Genomic_DNA"/>
</dbReference>
<gene>
    <name evidence="2" type="ORF">C8F04DRAFT_904561</name>
</gene>
<proteinExistence type="predicted"/>
<protein>
    <recommendedName>
        <fullName evidence="1">DUF6570 domain-containing protein</fullName>
    </recommendedName>
</protein>
<evidence type="ECO:0000313" key="2">
    <source>
        <dbReference type="EMBL" id="KAJ7028378.1"/>
    </source>
</evidence>